<protein>
    <recommendedName>
        <fullName evidence="4">Exosome complex component CSL4 C-terminal domain-containing protein</fullName>
    </recommendedName>
</protein>
<keyword evidence="2" id="KW-0963">Cytoplasm</keyword>
<comment type="subcellular location">
    <subcellularLocation>
        <location evidence="1">Nucleus</location>
        <location evidence="1">Nucleolus</location>
    </subcellularLocation>
</comment>
<dbReference type="SUPFAM" id="SSF50249">
    <property type="entry name" value="Nucleic acid-binding proteins"/>
    <property type="match status" value="1"/>
</dbReference>
<reference evidence="5" key="1">
    <citation type="submission" date="2022-12" db="EMBL/GenBank/DDBJ databases">
        <authorList>
            <person name="Brejova B."/>
        </authorList>
    </citation>
    <scope>NUCLEOTIDE SEQUENCE</scope>
</reference>
<dbReference type="Proteomes" id="UP001152885">
    <property type="component" value="Unassembled WGS sequence"/>
</dbReference>
<dbReference type="PANTHER" id="PTHR12686">
    <property type="entry name" value="3'-5' EXORIBONUCLEASE CSL4-RELATED"/>
    <property type="match status" value="1"/>
</dbReference>
<dbReference type="GO" id="GO:0000176">
    <property type="term" value="C:nuclear exosome (RNase complex)"/>
    <property type="evidence" value="ECO:0007669"/>
    <property type="project" value="TreeGrafter"/>
</dbReference>
<organism evidence="5 6">
    <name type="scientific">Candida verbasci</name>
    <dbReference type="NCBI Taxonomy" id="1227364"/>
    <lineage>
        <taxon>Eukaryota</taxon>
        <taxon>Fungi</taxon>
        <taxon>Dikarya</taxon>
        <taxon>Ascomycota</taxon>
        <taxon>Saccharomycotina</taxon>
        <taxon>Pichiomycetes</taxon>
        <taxon>Debaryomycetaceae</taxon>
        <taxon>Candida/Lodderomyces clade</taxon>
        <taxon>Candida</taxon>
    </lineage>
</organism>
<evidence type="ECO:0000256" key="1">
    <source>
        <dbReference type="ARBA" id="ARBA00004604"/>
    </source>
</evidence>
<comment type="caution">
    <text evidence="5">The sequence shown here is derived from an EMBL/GenBank/DDBJ whole genome shotgun (WGS) entry which is preliminary data.</text>
</comment>
<dbReference type="PANTHER" id="PTHR12686:SF8">
    <property type="entry name" value="EXOSOME COMPLEX COMPONENT CSL4"/>
    <property type="match status" value="1"/>
</dbReference>
<dbReference type="EMBL" id="CANTUO010000002">
    <property type="protein sequence ID" value="CAI5757608.1"/>
    <property type="molecule type" value="Genomic_DNA"/>
</dbReference>
<dbReference type="AlphaFoldDB" id="A0A9W4TUF5"/>
<dbReference type="OrthoDB" id="440760at2759"/>
<gene>
    <name evidence="5" type="ORF">CANVERA_P2122</name>
</gene>
<keyword evidence="6" id="KW-1185">Reference proteome</keyword>
<keyword evidence="3" id="KW-0271">Exosome</keyword>
<evidence type="ECO:0000259" key="4">
    <source>
        <dbReference type="Pfam" id="PF10447"/>
    </source>
</evidence>
<accession>A0A9W4TUF5</accession>
<dbReference type="Gene3D" id="2.40.50.140">
    <property type="entry name" value="Nucleic acid-binding proteins"/>
    <property type="match status" value="1"/>
</dbReference>
<evidence type="ECO:0000313" key="5">
    <source>
        <dbReference type="EMBL" id="CAI5757608.1"/>
    </source>
</evidence>
<evidence type="ECO:0000256" key="3">
    <source>
        <dbReference type="ARBA" id="ARBA00022835"/>
    </source>
</evidence>
<proteinExistence type="predicted"/>
<dbReference type="GO" id="GO:0003723">
    <property type="term" value="F:RNA binding"/>
    <property type="evidence" value="ECO:0007669"/>
    <property type="project" value="InterPro"/>
</dbReference>
<dbReference type="Pfam" id="PF10447">
    <property type="entry name" value="EXOSC1"/>
    <property type="match status" value="1"/>
</dbReference>
<evidence type="ECO:0000256" key="2">
    <source>
        <dbReference type="ARBA" id="ARBA00022490"/>
    </source>
</evidence>
<dbReference type="InterPro" id="IPR039771">
    <property type="entry name" value="Csl4"/>
</dbReference>
<name>A0A9W4TUF5_9ASCO</name>
<dbReference type="InterPro" id="IPR012340">
    <property type="entry name" value="NA-bd_OB-fold"/>
</dbReference>
<dbReference type="InterPro" id="IPR019495">
    <property type="entry name" value="EXOSC1_C"/>
</dbReference>
<dbReference type="GO" id="GO:0005737">
    <property type="term" value="C:cytoplasm"/>
    <property type="evidence" value="ECO:0007669"/>
    <property type="project" value="TreeGrafter"/>
</dbReference>
<sequence>MSSSTIVVPGQYITPTYKLQDNKQINYQPGRGTTIAQIETGDNLKIPIISSTILGSIHYFKIDDENIKVNVIPKGEKIIEENDISNGINLPKENDVVLVKINRITKLQIYCEILSIENKGNILKDSGIGSNGSLSHESIPAGGGSQHNFNIQTIASSQSTQLNSTIFDLGENFKGIIRLQDIKSTNRDKIKIEENFKPGDIVRAIIISLGDGTNYYLSTSRNDLGVVFAKSENGSGNLMYPIDWQNMIDIETGLIEKRKNANPFI</sequence>
<feature type="domain" description="Exosome complex component CSL4 C-terminal" evidence="4">
    <location>
        <begin position="90"/>
        <end position="209"/>
    </location>
</feature>
<dbReference type="GO" id="GO:0005730">
    <property type="term" value="C:nucleolus"/>
    <property type="evidence" value="ECO:0007669"/>
    <property type="project" value="UniProtKB-SubCell"/>
</dbReference>
<dbReference type="GO" id="GO:0006396">
    <property type="term" value="P:RNA processing"/>
    <property type="evidence" value="ECO:0007669"/>
    <property type="project" value="InterPro"/>
</dbReference>
<evidence type="ECO:0000313" key="6">
    <source>
        <dbReference type="Proteomes" id="UP001152885"/>
    </source>
</evidence>